<gene>
    <name evidence="1" type="ORF">TPSB3V08_LOCUS9620</name>
</gene>
<name>A0A7R9DIP6_TIMPO</name>
<sequence length="75" mass="8397">MIAIDFPVNPRQELVHWSNQLSVPELDTIPQLLAVDYGRTGEDARASSWSFVSVATLLDDVWDLPLGVLTVFVDR</sequence>
<dbReference type="EMBL" id="OD007819">
    <property type="protein sequence ID" value="CAD7414362.1"/>
    <property type="molecule type" value="Genomic_DNA"/>
</dbReference>
<reference evidence="1" key="1">
    <citation type="submission" date="2020-11" db="EMBL/GenBank/DDBJ databases">
        <authorList>
            <person name="Tran Van P."/>
        </authorList>
    </citation>
    <scope>NUCLEOTIDE SEQUENCE</scope>
</reference>
<protein>
    <submittedName>
        <fullName evidence="1">Uncharacterized protein</fullName>
    </submittedName>
</protein>
<evidence type="ECO:0000313" key="1">
    <source>
        <dbReference type="EMBL" id="CAD7414362.1"/>
    </source>
</evidence>
<dbReference type="AlphaFoldDB" id="A0A7R9DIP6"/>
<proteinExistence type="predicted"/>
<organism evidence="1">
    <name type="scientific">Timema poppense</name>
    <name type="common">Walking stick</name>
    <dbReference type="NCBI Taxonomy" id="170557"/>
    <lineage>
        <taxon>Eukaryota</taxon>
        <taxon>Metazoa</taxon>
        <taxon>Ecdysozoa</taxon>
        <taxon>Arthropoda</taxon>
        <taxon>Hexapoda</taxon>
        <taxon>Insecta</taxon>
        <taxon>Pterygota</taxon>
        <taxon>Neoptera</taxon>
        <taxon>Polyneoptera</taxon>
        <taxon>Phasmatodea</taxon>
        <taxon>Timematodea</taxon>
        <taxon>Timematoidea</taxon>
        <taxon>Timematidae</taxon>
        <taxon>Timema</taxon>
    </lineage>
</organism>
<accession>A0A7R9DIP6</accession>